<evidence type="ECO:0000313" key="2">
    <source>
        <dbReference type="Proteomes" id="UP000628448"/>
    </source>
</evidence>
<dbReference type="CDD" id="cd11579">
    <property type="entry name" value="Glyco_tran_WbsX"/>
    <property type="match status" value="1"/>
</dbReference>
<dbReference type="PANTHER" id="PTHR41244:SF1">
    <property type="entry name" value="GLYCOSYLTRANSFERASE"/>
    <property type="match status" value="1"/>
</dbReference>
<comment type="caution">
    <text evidence="1">The sequence shown here is derived from an EMBL/GenBank/DDBJ whole genome shotgun (WGS) entry which is preliminary data.</text>
</comment>
<dbReference type="InterPro" id="IPR032719">
    <property type="entry name" value="WbsX"/>
</dbReference>
<sequence>MHPRLIAYYLPQYHPIPENDKWWGKGFTEWTNVTKAKPLYRGHHQPHYPADLGYYDLRVPEVREAQAQMAKRYGIEGFMYYHYWFGDGKKLLERPYQDMLHAKSPDLPFCLCWANESWKGVWFGEFTGQMLIEQTYPGTKDIEAHFYYLLEAFKDDRYIKVDGKPLFNVYMPLNLPDAKAFAAQFNALAIKEGLPGLYLVGSRVPFDWNPHEYGFDAVIGSEMAQIRYRNQSKFKRPRYAIKRTQQIIEKITGKEIFSPFNRPAVVEYAAIIDQLITTQTFDFDYYPCVIPNWDNTPRAGNGGLVFQNSTPALFEKHLLKGIEKVQHLPPQRQLVFVKSWNEWAEGNYLEPDRTHGYAYLESVKRVLDSL</sequence>
<dbReference type="Gene3D" id="3.20.20.80">
    <property type="entry name" value="Glycosidases"/>
    <property type="match status" value="1"/>
</dbReference>
<gene>
    <name evidence="1" type="ORF">I5907_12950</name>
</gene>
<reference evidence="1" key="1">
    <citation type="submission" date="2020-11" db="EMBL/GenBank/DDBJ databases">
        <title>Bacterial whole genome sequence for Panacibacter sp. DH6.</title>
        <authorList>
            <person name="Le V."/>
            <person name="Ko S."/>
            <person name="Ahn C.-Y."/>
            <person name="Oh H.-M."/>
        </authorList>
    </citation>
    <scope>NUCLEOTIDE SEQUENCE</scope>
    <source>
        <strain evidence="1">DH6</strain>
    </source>
</reference>
<dbReference type="PANTHER" id="PTHR41244">
    <property type="entry name" value="RHAMNAN SYNTHESIS F"/>
    <property type="match status" value="1"/>
</dbReference>
<keyword evidence="2" id="KW-1185">Reference proteome</keyword>
<dbReference type="EMBL" id="JADWYR010000002">
    <property type="protein sequence ID" value="MBG9377144.1"/>
    <property type="molecule type" value="Genomic_DNA"/>
</dbReference>
<dbReference type="Pfam" id="PF14307">
    <property type="entry name" value="Glyco_tran_WbsX"/>
    <property type="match status" value="1"/>
</dbReference>
<protein>
    <submittedName>
        <fullName evidence="1">Glycoside hydrolase family 99-like domain-containing protein</fullName>
    </submittedName>
</protein>
<proteinExistence type="predicted"/>
<name>A0A931GY18_9BACT</name>
<dbReference type="RefSeq" id="WP_196991243.1">
    <property type="nucleotide sequence ID" value="NZ_JADWYR010000002.1"/>
</dbReference>
<dbReference type="AlphaFoldDB" id="A0A931GY18"/>
<dbReference type="Proteomes" id="UP000628448">
    <property type="component" value="Unassembled WGS sequence"/>
</dbReference>
<dbReference type="GO" id="GO:0016787">
    <property type="term" value="F:hydrolase activity"/>
    <property type="evidence" value="ECO:0007669"/>
    <property type="project" value="UniProtKB-KW"/>
</dbReference>
<keyword evidence="1" id="KW-0378">Hydrolase</keyword>
<organism evidence="1 2">
    <name type="scientific">Panacibacter microcysteis</name>
    <dbReference type="NCBI Taxonomy" id="2793269"/>
    <lineage>
        <taxon>Bacteria</taxon>
        <taxon>Pseudomonadati</taxon>
        <taxon>Bacteroidota</taxon>
        <taxon>Chitinophagia</taxon>
        <taxon>Chitinophagales</taxon>
        <taxon>Chitinophagaceae</taxon>
        <taxon>Panacibacter</taxon>
    </lineage>
</organism>
<accession>A0A931GY18</accession>
<evidence type="ECO:0000313" key="1">
    <source>
        <dbReference type="EMBL" id="MBG9377144.1"/>
    </source>
</evidence>